<name>A0ABR9CP75_9HYPH</name>
<evidence type="ECO:0000313" key="3">
    <source>
        <dbReference type="Proteomes" id="UP000632063"/>
    </source>
</evidence>
<reference evidence="3" key="1">
    <citation type="submission" date="2020-09" db="EMBL/GenBank/DDBJ databases">
        <title>The genome sequence of strain Labrenzia suaedae 4C16A.</title>
        <authorList>
            <person name="Liu Y."/>
        </authorList>
    </citation>
    <scope>NUCLEOTIDE SEQUENCE [LARGE SCALE GENOMIC DNA]</scope>
    <source>
        <strain evidence="3">4C16A</strain>
    </source>
</reference>
<feature type="transmembrane region" description="Helical" evidence="1">
    <location>
        <begin position="12"/>
        <end position="31"/>
    </location>
</feature>
<dbReference type="EMBL" id="JACYXI010000008">
    <property type="protein sequence ID" value="MBD8892483.1"/>
    <property type="molecule type" value="Genomic_DNA"/>
</dbReference>
<feature type="transmembrane region" description="Helical" evidence="1">
    <location>
        <begin position="37"/>
        <end position="58"/>
    </location>
</feature>
<comment type="caution">
    <text evidence="2">The sequence shown here is derived from an EMBL/GenBank/DDBJ whole genome shotgun (WGS) entry which is preliminary data.</text>
</comment>
<keyword evidence="1" id="KW-0812">Transmembrane</keyword>
<keyword evidence="3" id="KW-1185">Reference proteome</keyword>
<organism evidence="2 3">
    <name type="scientific">Roseibium litorale</name>
    <dbReference type="NCBI Taxonomy" id="2803841"/>
    <lineage>
        <taxon>Bacteria</taxon>
        <taxon>Pseudomonadati</taxon>
        <taxon>Pseudomonadota</taxon>
        <taxon>Alphaproteobacteria</taxon>
        <taxon>Hyphomicrobiales</taxon>
        <taxon>Stappiaceae</taxon>
        <taxon>Roseibium</taxon>
    </lineage>
</organism>
<sequence>MIKGFDIQRLAERAPVLIAISILLGMVPHVLRISGINGFYIGLTIFLLNLALCTVGLASGKFRLFGCFGLLHP</sequence>
<evidence type="ECO:0000313" key="2">
    <source>
        <dbReference type="EMBL" id="MBD8892483.1"/>
    </source>
</evidence>
<gene>
    <name evidence="2" type="ORF">IG616_13075</name>
</gene>
<accession>A0ABR9CP75</accession>
<keyword evidence="1" id="KW-0472">Membrane</keyword>
<keyword evidence="1" id="KW-1133">Transmembrane helix</keyword>
<protein>
    <submittedName>
        <fullName evidence="2">Uncharacterized protein</fullName>
    </submittedName>
</protein>
<dbReference type="RefSeq" id="WP_192148619.1">
    <property type="nucleotide sequence ID" value="NZ_JACYXI010000008.1"/>
</dbReference>
<reference evidence="2 3" key="2">
    <citation type="journal article" date="2021" name="Int. J. Syst. Evol. Microbiol.">
        <title>Roseibium litorale sp. nov., isolated from a tidal flat sediment and proposal for the reclassification of Labrenzia polysiphoniae as Roseibium polysiphoniae comb. nov.</title>
        <authorList>
            <person name="Liu Y."/>
            <person name="Pei T."/>
            <person name="Du J."/>
            <person name="Chao M."/>
            <person name="Deng M.R."/>
            <person name="Zhu H."/>
        </authorList>
    </citation>
    <scope>NUCLEOTIDE SEQUENCE [LARGE SCALE GENOMIC DNA]</scope>
    <source>
        <strain evidence="2 3">4C16A</strain>
    </source>
</reference>
<dbReference type="Proteomes" id="UP000632063">
    <property type="component" value="Unassembled WGS sequence"/>
</dbReference>
<evidence type="ECO:0000256" key="1">
    <source>
        <dbReference type="SAM" id="Phobius"/>
    </source>
</evidence>
<proteinExistence type="predicted"/>